<evidence type="ECO:0000313" key="3">
    <source>
        <dbReference type="Proteomes" id="UP000472839"/>
    </source>
</evidence>
<feature type="transmembrane region" description="Helical" evidence="1">
    <location>
        <begin position="36"/>
        <end position="60"/>
    </location>
</feature>
<feature type="transmembrane region" description="Helical" evidence="1">
    <location>
        <begin position="12"/>
        <end position="30"/>
    </location>
</feature>
<protein>
    <submittedName>
        <fullName evidence="2">Uncharacterized protein</fullName>
    </submittedName>
</protein>
<dbReference type="AlphaFoldDB" id="A0A6L4WTU8"/>
<comment type="caution">
    <text evidence="2">The sequence shown here is derived from an EMBL/GenBank/DDBJ whole genome shotgun (WGS) entry which is preliminary data.</text>
</comment>
<sequence>MKNNTIANTSISLLFMFIIYVSILLTNNTYTTQTLMVFGLISLLGIFIFVGAFVYFKFILKDELFVSKEQADKADIEHFFKEKVESTTEIIKEEKVQTNDKEEKKAKQLNVLTEDPADALAKALEAINSSNVNDSDIKKEF</sequence>
<dbReference type="EMBL" id="WFKK01000012">
    <property type="protein sequence ID" value="KAB7889548.1"/>
    <property type="molecule type" value="Genomic_DNA"/>
</dbReference>
<evidence type="ECO:0000256" key="1">
    <source>
        <dbReference type="SAM" id="Phobius"/>
    </source>
</evidence>
<keyword evidence="1" id="KW-0472">Membrane</keyword>
<organism evidence="2 3">
    <name type="scientific">Poseidonibacter ostreae</name>
    <dbReference type="NCBI Taxonomy" id="2654171"/>
    <lineage>
        <taxon>Bacteria</taxon>
        <taxon>Pseudomonadati</taxon>
        <taxon>Campylobacterota</taxon>
        <taxon>Epsilonproteobacteria</taxon>
        <taxon>Campylobacterales</taxon>
        <taxon>Arcobacteraceae</taxon>
        <taxon>Poseidonibacter</taxon>
    </lineage>
</organism>
<dbReference type="Proteomes" id="UP000472839">
    <property type="component" value="Unassembled WGS sequence"/>
</dbReference>
<name>A0A6L4WTU8_9BACT</name>
<evidence type="ECO:0000313" key="2">
    <source>
        <dbReference type="EMBL" id="KAB7889548.1"/>
    </source>
</evidence>
<keyword evidence="1" id="KW-1133">Transmembrane helix</keyword>
<reference evidence="2 3" key="1">
    <citation type="submission" date="2019-10" db="EMBL/GenBank/DDBJ databases">
        <title>Poseidonibacter ostreae sp. nov., isolated from the gut of the Ostrea denselamellosa.</title>
        <authorList>
            <person name="Choi A."/>
        </authorList>
    </citation>
    <scope>NUCLEOTIDE SEQUENCE [LARGE SCALE GENOMIC DNA]</scope>
    <source>
        <strain evidence="2 3">SJOD-M-33</strain>
    </source>
</reference>
<gene>
    <name evidence="2" type="ORF">GBG19_05695</name>
</gene>
<dbReference type="RefSeq" id="WP_152279712.1">
    <property type="nucleotide sequence ID" value="NZ_WFKK01000012.1"/>
</dbReference>
<accession>A0A6L4WTU8</accession>
<keyword evidence="1" id="KW-0812">Transmembrane</keyword>
<proteinExistence type="predicted"/>